<dbReference type="PANTHER" id="PTHR34698:SF2">
    <property type="entry name" value="5-OXOPROLINASE SUBUNIT B"/>
    <property type="match status" value="1"/>
</dbReference>
<dbReference type="PANTHER" id="PTHR34698">
    <property type="entry name" value="5-OXOPROLINASE SUBUNIT B"/>
    <property type="match status" value="1"/>
</dbReference>
<keyword evidence="3" id="KW-0067">ATP-binding</keyword>
<dbReference type="InParanoid" id="E8MYL2"/>
<accession>E8MYL2</accession>
<dbReference type="InterPro" id="IPR003833">
    <property type="entry name" value="CT_C_D"/>
</dbReference>
<dbReference type="STRING" id="926569.ANT_23220"/>
<dbReference type="HOGENOM" id="CLU_020207_1_0_0"/>
<dbReference type="Proteomes" id="UP000008922">
    <property type="component" value="Chromosome"/>
</dbReference>
<evidence type="ECO:0000256" key="3">
    <source>
        <dbReference type="ARBA" id="ARBA00022840"/>
    </source>
</evidence>
<dbReference type="InterPro" id="IPR029000">
    <property type="entry name" value="Cyclophilin-like_dom_sf"/>
</dbReference>
<evidence type="ECO:0000259" key="4">
    <source>
        <dbReference type="SMART" id="SM00796"/>
    </source>
</evidence>
<evidence type="ECO:0000313" key="6">
    <source>
        <dbReference type="Proteomes" id="UP000008922"/>
    </source>
</evidence>
<evidence type="ECO:0000256" key="1">
    <source>
        <dbReference type="ARBA" id="ARBA00022741"/>
    </source>
</evidence>
<dbReference type="GO" id="GO:0005524">
    <property type="term" value="F:ATP binding"/>
    <property type="evidence" value="ECO:0007669"/>
    <property type="project" value="UniProtKB-KW"/>
</dbReference>
<dbReference type="KEGG" id="atm:ANT_23220"/>
<gene>
    <name evidence="5" type="primary">kipI</name>
    <name evidence="5" type="ordered locus">ANT_23220</name>
</gene>
<dbReference type="Gene3D" id="3.30.1360.40">
    <property type="match status" value="1"/>
</dbReference>
<dbReference type="EMBL" id="AP012029">
    <property type="protein sequence ID" value="BAJ64348.1"/>
    <property type="molecule type" value="Genomic_DNA"/>
</dbReference>
<protein>
    <submittedName>
        <fullName evidence="5">Kinase A inhibitor</fullName>
    </submittedName>
</protein>
<dbReference type="SUPFAM" id="SSF160467">
    <property type="entry name" value="PH0987 N-terminal domain-like"/>
    <property type="match status" value="1"/>
</dbReference>
<dbReference type="Pfam" id="PF02682">
    <property type="entry name" value="CT_C_D"/>
    <property type="match status" value="1"/>
</dbReference>
<dbReference type="NCBIfam" id="TIGR00370">
    <property type="entry name" value="5-oxoprolinase subunit PxpB"/>
    <property type="match status" value="1"/>
</dbReference>
<dbReference type="SMART" id="SM00796">
    <property type="entry name" value="AHS1"/>
    <property type="match status" value="1"/>
</dbReference>
<dbReference type="InterPro" id="IPR010016">
    <property type="entry name" value="PxpB"/>
</dbReference>
<dbReference type="Gene3D" id="2.40.100.10">
    <property type="entry name" value="Cyclophilin-like"/>
    <property type="match status" value="1"/>
</dbReference>
<reference evidence="5 6" key="1">
    <citation type="submission" date="2010-12" db="EMBL/GenBank/DDBJ databases">
        <title>Whole genome sequence of Anaerolinea thermophila UNI-1.</title>
        <authorList>
            <person name="Narita-Yamada S."/>
            <person name="Kishi E."/>
            <person name="Watanabe Y."/>
            <person name="Takasaki K."/>
            <person name="Ankai A."/>
            <person name="Oguchi A."/>
            <person name="Fukui S."/>
            <person name="Takahashi M."/>
            <person name="Yashiro I."/>
            <person name="Hosoyama A."/>
            <person name="Sekiguchi Y."/>
            <person name="Hanada S."/>
            <person name="Fujita N."/>
        </authorList>
    </citation>
    <scope>NUCLEOTIDE SEQUENCE [LARGE SCALE GENOMIC DNA]</scope>
    <source>
        <strain evidence="6">DSM 14523 / JCM 11388 / NBRC 100420 / UNI-1</strain>
    </source>
</reference>
<keyword evidence="2" id="KW-0378">Hydrolase</keyword>
<dbReference type="RefSeq" id="WP_013560715.1">
    <property type="nucleotide sequence ID" value="NC_014960.1"/>
</dbReference>
<sequence>MALTFPDWIQPCGDSSLLIILGGQISISLNRQVHAMAHGLKARGISGLEEFVPGYATLRVDYDPLKCSVEDLLYHIQEVRESLPEDSALPAREVVIPVHYGGEDGPDLPFVAQYTGLSEEEVIRRHTAGRYPVFLMGFLPGFPYLGGMDESLAAPRLDTPRQRVPAGSVGIAGKQTGVYPLDSPGGWRIIGRTSLTLFDVTREPPFLLQPGDVVRFVAVEA</sequence>
<dbReference type="FunCoup" id="E8MYL2">
    <property type="interactions" value="6"/>
</dbReference>
<dbReference type="SUPFAM" id="SSF50891">
    <property type="entry name" value="Cyclophilin-like"/>
    <property type="match status" value="1"/>
</dbReference>
<organism evidence="5 6">
    <name type="scientific">Anaerolinea thermophila (strain DSM 14523 / JCM 11388 / NBRC 100420 / UNI-1)</name>
    <dbReference type="NCBI Taxonomy" id="926569"/>
    <lineage>
        <taxon>Bacteria</taxon>
        <taxon>Bacillati</taxon>
        <taxon>Chloroflexota</taxon>
        <taxon>Anaerolineae</taxon>
        <taxon>Anaerolineales</taxon>
        <taxon>Anaerolineaceae</taxon>
        <taxon>Anaerolinea</taxon>
    </lineage>
</organism>
<keyword evidence="6" id="KW-1185">Reference proteome</keyword>
<feature type="domain" description="Carboxyltransferase" evidence="4">
    <location>
        <begin position="7"/>
        <end position="208"/>
    </location>
</feature>
<dbReference type="AlphaFoldDB" id="E8MYL2"/>
<dbReference type="OrthoDB" id="9778567at2"/>
<name>E8MYL2_ANATU</name>
<keyword evidence="1" id="KW-0547">Nucleotide-binding</keyword>
<evidence type="ECO:0000313" key="5">
    <source>
        <dbReference type="EMBL" id="BAJ64348.1"/>
    </source>
</evidence>
<proteinExistence type="predicted"/>
<dbReference type="eggNOG" id="COG2049">
    <property type="taxonomic scope" value="Bacteria"/>
</dbReference>
<evidence type="ECO:0000256" key="2">
    <source>
        <dbReference type="ARBA" id="ARBA00022801"/>
    </source>
</evidence>
<dbReference type="GO" id="GO:0016787">
    <property type="term" value="F:hydrolase activity"/>
    <property type="evidence" value="ECO:0007669"/>
    <property type="project" value="UniProtKB-KW"/>
</dbReference>